<feature type="transmembrane region" description="Helical" evidence="1">
    <location>
        <begin position="43"/>
        <end position="61"/>
    </location>
</feature>
<keyword evidence="3" id="KW-1185">Reference proteome</keyword>
<dbReference type="Proteomes" id="UP001500902">
    <property type="component" value="Unassembled WGS sequence"/>
</dbReference>
<keyword evidence="1" id="KW-0472">Membrane</keyword>
<dbReference type="SUPFAM" id="SSF82171">
    <property type="entry name" value="DPP6 N-terminal domain-like"/>
    <property type="match status" value="1"/>
</dbReference>
<reference evidence="3" key="1">
    <citation type="journal article" date="2019" name="Int. J. Syst. Evol. Microbiol.">
        <title>The Global Catalogue of Microorganisms (GCM) 10K type strain sequencing project: providing services to taxonomists for standard genome sequencing and annotation.</title>
        <authorList>
            <consortium name="The Broad Institute Genomics Platform"/>
            <consortium name="The Broad Institute Genome Sequencing Center for Infectious Disease"/>
            <person name="Wu L."/>
            <person name="Ma J."/>
        </authorList>
    </citation>
    <scope>NUCLEOTIDE SEQUENCE [LARGE SCALE GENOMIC DNA]</scope>
    <source>
        <strain evidence="3">JCM 16904</strain>
    </source>
</reference>
<accession>A0ABP7CK97</accession>
<gene>
    <name evidence="2" type="ORF">GCM10022224_067440</name>
</gene>
<protein>
    <recommendedName>
        <fullName evidence="4">WD40-like Beta Propeller Repeat</fullName>
    </recommendedName>
</protein>
<dbReference type="Gene3D" id="2.120.10.80">
    <property type="entry name" value="Kelch-type beta propeller"/>
    <property type="match status" value="1"/>
</dbReference>
<dbReference type="EMBL" id="BAAAZP010000124">
    <property type="protein sequence ID" value="GAA3692259.1"/>
    <property type="molecule type" value="Genomic_DNA"/>
</dbReference>
<keyword evidence="1" id="KW-0812">Transmembrane</keyword>
<keyword evidence="1" id="KW-1133">Transmembrane helix</keyword>
<comment type="caution">
    <text evidence="2">The sequence shown here is derived from an EMBL/GenBank/DDBJ whole genome shotgun (WGS) entry which is preliminary data.</text>
</comment>
<dbReference type="InterPro" id="IPR015915">
    <property type="entry name" value="Kelch-typ_b-propeller"/>
</dbReference>
<dbReference type="RefSeq" id="WP_344887087.1">
    <property type="nucleotide sequence ID" value="NZ_BAAAZP010000124.1"/>
</dbReference>
<name>A0ABP7CK97_9ACTN</name>
<proteinExistence type="predicted"/>
<evidence type="ECO:0000313" key="3">
    <source>
        <dbReference type="Proteomes" id="UP001500902"/>
    </source>
</evidence>
<evidence type="ECO:0008006" key="4">
    <source>
        <dbReference type="Google" id="ProtNLM"/>
    </source>
</evidence>
<evidence type="ECO:0000256" key="1">
    <source>
        <dbReference type="SAM" id="Phobius"/>
    </source>
</evidence>
<evidence type="ECO:0000313" key="2">
    <source>
        <dbReference type="EMBL" id="GAA3692259.1"/>
    </source>
</evidence>
<organism evidence="2 3">
    <name type="scientific">Nonomuraea antimicrobica</name>
    <dbReference type="NCBI Taxonomy" id="561173"/>
    <lineage>
        <taxon>Bacteria</taxon>
        <taxon>Bacillati</taxon>
        <taxon>Actinomycetota</taxon>
        <taxon>Actinomycetes</taxon>
        <taxon>Streptosporangiales</taxon>
        <taxon>Streptosporangiaceae</taxon>
        <taxon>Nonomuraea</taxon>
    </lineage>
</organism>
<sequence length="397" mass="41857">MNEVEETLRRTFGQAADQAPRLPALLPERLERVHRRRRRRTRVALATAAVVLIAGGTVAVVRGGDTTTAVPAAQSFSAKPAAPVEEVWPQAVEKIPAKGPGDRPWRAAALIDDRTAMMVASTADAGTAEAVYAYDLDKGVHREIATMPEPESGHGFAGGFTVGNGHVAWWSGTKERVAKLWTVPVSGGEPKLVGSQSIKEGDGSGIDELAIAGDQIVFSLYTGGVFTVPLAGGTVTPVEKGAGMHLLAWPWIGTPGQGGEPHGTAYARIQNVETGETRTSVTQPGENVRICGVTICLGRTAQGEGFFRHRDGSGYKAVAGQVAMMNPPTQDRFYPSAYGDGMPAGVGLYDLDTGASGDLGIRADGQPIPIPTTDPTGRLLSYPLGDQLYLIDLARIR</sequence>